<evidence type="ECO:0000313" key="2">
    <source>
        <dbReference type="Proteomes" id="UP001300763"/>
    </source>
</evidence>
<organism evidence="1 2">
    <name type="scientific">Actinomycetospora lemnae</name>
    <dbReference type="NCBI Taxonomy" id="3019891"/>
    <lineage>
        <taxon>Bacteria</taxon>
        <taxon>Bacillati</taxon>
        <taxon>Actinomycetota</taxon>
        <taxon>Actinomycetes</taxon>
        <taxon>Pseudonocardiales</taxon>
        <taxon>Pseudonocardiaceae</taxon>
        <taxon>Actinomycetospora</taxon>
    </lineage>
</organism>
<evidence type="ECO:0000313" key="1">
    <source>
        <dbReference type="EMBL" id="MDD7969258.1"/>
    </source>
</evidence>
<sequence>MPPLPAALAVAPSETPTTGLSLVRPVLASFRTEPSPRGDGRTRHNLDVLAAAAADDLDVARLAEAHLDAVTILAELDGPPAPADSCWGVWAAEPPGVEVRARREGDTWCLTGQKPFCSGAAGPCTHALVTGHADDGRRLFAIDLAAPGIEVRADEWQALGMRGSAAATVDLTDVPAVAVGGAGAYLERPGFWHGAIAVAAAWYGGAVGVSAPLRRAGREGRLDDHGLAHLGAVDADLAAARTLLRAAADVLDDEAPGSWTEERRRALRVRAVVETAVDSALRRTGRALGPGPQAQDGDHARRVADLEIYVRQSHAERDLATLGELAADDQDLLP</sequence>
<dbReference type="SUPFAM" id="SSF56645">
    <property type="entry name" value="Acyl-CoA dehydrogenase NM domain-like"/>
    <property type="match status" value="1"/>
</dbReference>
<name>A0ABT5T5P2_9PSEU</name>
<comment type="caution">
    <text evidence="1">The sequence shown here is derived from an EMBL/GenBank/DDBJ whole genome shotgun (WGS) entry which is preliminary data.</text>
</comment>
<proteinExistence type="predicted"/>
<dbReference type="RefSeq" id="WP_274203788.1">
    <property type="nucleotide sequence ID" value="NZ_JAQZAO010000021.1"/>
</dbReference>
<accession>A0ABT5T5P2</accession>
<reference evidence="1 2" key="1">
    <citation type="submission" date="2023-02" db="EMBL/GenBank/DDBJ databases">
        <title>Genome sequencing required for Actinomycetospora new species description.</title>
        <authorList>
            <person name="Saimee Y."/>
            <person name="Duangmal K."/>
        </authorList>
    </citation>
    <scope>NUCLEOTIDE SEQUENCE [LARGE SCALE GENOMIC DNA]</scope>
    <source>
        <strain evidence="1 2">DW7H6</strain>
    </source>
</reference>
<gene>
    <name evidence="1" type="ORF">PGB27_28270</name>
</gene>
<dbReference type="Proteomes" id="UP001300763">
    <property type="component" value="Unassembled WGS sequence"/>
</dbReference>
<dbReference type="InterPro" id="IPR046373">
    <property type="entry name" value="Acyl-CoA_Oxase/DH_mid-dom_sf"/>
</dbReference>
<dbReference type="EMBL" id="JAQZAO010000021">
    <property type="protein sequence ID" value="MDD7969258.1"/>
    <property type="molecule type" value="Genomic_DNA"/>
</dbReference>
<protein>
    <submittedName>
        <fullName evidence="1">Acyl-CoA/acyl-ACP dehydrogenase</fullName>
    </submittedName>
</protein>
<keyword evidence="2" id="KW-1185">Reference proteome</keyword>
<dbReference type="Gene3D" id="2.40.110.10">
    <property type="entry name" value="Butyryl-CoA Dehydrogenase, subunit A, domain 2"/>
    <property type="match status" value="1"/>
</dbReference>
<dbReference type="InterPro" id="IPR009100">
    <property type="entry name" value="AcylCoA_DH/oxidase_NM_dom_sf"/>
</dbReference>